<evidence type="ECO:0000313" key="4">
    <source>
        <dbReference type="Proteomes" id="UP000051401"/>
    </source>
</evidence>
<dbReference type="EC" id="2.8.3.15" evidence="3"/>
<reference evidence="2 4" key="1">
    <citation type="submission" date="2015-04" db="EMBL/GenBank/DDBJ databases">
        <title>The draft genome sequence of Roseovarius indicus B108T.</title>
        <authorList>
            <person name="Li G."/>
            <person name="Lai Q."/>
            <person name="Shao Z."/>
            <person name="Yan P."/>
        </authorList>
    </citation>
    <scope>NUCLEOTIDE SEQUENCE [LARGE SCALE GENOMIC DNA]</scope>
    <source>
        <strain evidence="2 4">B108</strain>
    </source>
</reference>
<sequence>MLDTVLKGCTVLDLTQNVAGPFATQILADFGAEVIKVERVGKGDDTRAWSPIGDDGRSATFSALNRNKQSICVDTSTPEGQDLLRRLAADCDILVHSLKPGSAEKAGLGADELRAANPKLVYCAISAFGQNGPLRSLPGYDPLIQAFGGIMSVTGHDGDEPVRAGVSIVDLGTGIWAALGVLAAMLNRTRTGEGCTVEASLLDTGIGWMSIVISSYLVSGQVQKRLGSGVAMAAPYEVYHCKDGYVFIAAGNDRLFGCVCRGLGCMHLTEDPRFADNPSRVANRAALKEALQQSTLAMNGEEIVSRLRAEGAPCSLINDVSQIVNDPQVDAVGLLETLPGTGGQVVGLPIRADGQRPHARSAPPDLGADTNRIISGLGLDEVQVSRLRDSGIIG</sequence>
<dbReference type="AlphaFoldDB" id="A0A0T5PC46"/>
<dbReference type="InterPro" id="IPR050483">
    <property type="entry name" value="CoA-transferase_III_domain"/>
</dbReference>
<organism evidence="2 4">
    <name type="scientific">Roseovarius indicus</name>
    <dbReference type="NCBI Taxonomy" id="540747"/>
    <lineage>
        <taxon>Bacteria</taxon>
        <taxon>Pseudomonadati</taxon>
        <taxon>Pseudomonadota</taxon>
        <taxon>Alphaproteobacteria</taxon>
        <taxon>Rhodobacterales</taxon>
        <taxon>Roseobacteraceae</taxon>
        <taxon>Roseovarius</taxon>
    </lineage>
</organism>
<dbReference type="GO" id="GO:0033877">
    <property type="term" value="F:succinyl-CoA:(R)-benzylsuccinate CoA-transferase activity"/>
    <property type="evidence" value="ECO:0007669"/>
    <property type="project" value="UniProtKB-EC"/>
</dbReference>
<dbReference type="EMBL" id="LAXI01000003">
    <property type="protein sequence ID" value="KRS18478.1"/>
    <property type="molecule type" value="Genomic_DNA"/>
</dbReference>
<dbReference type="KEGG" id="rid:RIdsm_01246"/>
<dbReference type="Proteomes" id="UP000051401">
    <property type="component" value="Unassembled WGS sequence"/>
</dbReference>
<dbReference type="RefSeq" id="WP_057814543.1">
    <property type="nucleotide sequence ID" value="NZ_CP031598.1"/>
</dbReference>
<dbReference type="Pfam" id="PF02515">
    <property type="entry name" value="CoA_transf_3"/>
    <property type="match status" value="1"/>
</dbReference>
<dbReference type="InterPro" id="IPR003673">
    <property type="entry name" value="CoA-Trfase_fam_III"/>
</dbReference>
<dbReference type="PANTHER" id="PTHR48207:SF3">
    <property type="entry name" value="SUCCINATE--HYDROXYMETHYLGLUTARATE COA-TRANSFERASE"/>
    <property type="match status" value="1"/>
</dbReference>
<dbReference type="SUPFAM" id="SSF89796">
    <property type="entry name" value="CoA-transferase family III (CaiB/BaiF)"/>
    <property type="match status" value="1"/>
</dbReference>
<dbReference type="STRING" id="540747.SAMN04488031_104300"/>
<proteinExistence type="predicted"/>
<dbReference type="PATRIC" id="fig|540747.5.peg.3676"/>
<name>A0A0T5PC46_9RHOB</name>
<dbReference type="PANTHER" id="PTHR48207">
    <property type="entry name" value="SUCCINATE--HYDROXYMETHYLGLUTARATE COA-TRANSFERASE"/>
    <property type="match status" value="1"/>
</dbReference>
<reference evidence="3 5" key="2">
    <citation type="submission" date="2018-08" db="EMBL/GenBank/DDBJ databases">
        <title>Genetic Globetrotter - A new plasmid hitch-hiking vast phylogenetic and geographic distances.</title>
        <authorList>
            <person name="Vollmers J."/>
            <person name="Petersen J."/>
        </authorList>
    </citation>
    <scope>NUCLEOTIDE SEQUENCE [LARGE SCALE GENOMIC DNA]</scope>
    <source>
        <strain evidence="3 5">DSM 26383</strain>
    </source>
</reference>
<evidence type="ECO:0000256" key="1">
    <source>
        <dbReference type="ARBA" id="ARBA00022679"/>
    </source>
</evidence>
<accession>A0A0T5PC46</accession>
<keyword evidence="1 3" id="KW-0808">Transferase</keyword>
<dbReference type="Gene3D" id="3.30.1540.10">
    <property type="entry name" value="formyl-coa transferase, domain 3"/>
    <property type="match status" value="1"/>
</dbReference>
<evidence type="ECO:0000313" key="2">
    <source>
        <dbReference type="EMBL" id="KRS18478.1"/>
    </source>
</evidence>
<dbReference type="Proteomes" id="UP000325785">
    <property type="component" value="Chromosome"/>
</dbReference>
<dbReference type="InterPro" id="IPR023606">
    <property type="entry name" value="CoA-Trfase_III_dom_1_sf"/>
</dbReference>
<evidence type="ECO:0000313" key="5">
    <source>
        <dbReference type="Proteomes" id="UP000325785"/>
    </source>
</evidence>
<dbReference type="EMBL" id="CP031598">
    <property type="protein sequence ID" value="QEW25459.1"/>
    <property type="molecule type" value="Genomic_DNA"/>
</dbReference>
<gene>
    <name evidence="3" type="primary">bbsF_4</name>
    <name evidence="3" type="ORF">RIdsm_01246</name>
    <name evidence="2" type="ORF">XM52_06575</name>
</gene>
<dbReference type="Gene3D" id="3.40.50.10540">
    <property type="entry name" value="Crotonobetainyl-coa:carnitine coa-transferase, domain 1"/>
    <property type="match status" value="1"/>
</dbReference>
<evidence type="ECO:0000313" key="3">
    <source>
        <dbReference type="EMBL" id="QEW25459.1"/>
    </source>
</evidence>
<protein>
    <submittedName>
        <fullName evidence="3">Succinyl-CoA:(R)-benzylsuccinate CoA-transferase subunit BbsF</fullName>
        <ecNumber evidence="3">2.8.3.15</ecNumber>
    </submittedName>
</protein>
<keyword evidence="4" id="KW-1185">Reference proteome</keyword>
<dbReference type="InterPro" id="IPR044855">
    <property type="entry name" value="CoA-Trfase_III_dom3_sf"/>
</dbReference>